<dbReference type="Gene3D" id="3.30.420.40">
    <property type="match status" value="2"/>
</dbReference>
<dbReference type="Proteomes" id="UP000789831">
    <property type="component" value="Unassembled WGS sequence"/>
</dbReference>
<dbReference type="SUPFAM" id="SSF53067">
    <property type="entry name" value="Actin-like ATPase domain"/>
    <property type="match status" value="2"/>
</dbReference>
<evidence type="ECO:0000313" key="1">
    <source>
        <dbReference type="EMBL" id="CAG8553645.1"/>
    </source>
</evidence>
<dbReference type="Gene3D" id="3.90.640.10">
    <property type="entry name" value="Actin, Chain A, domain 4"/>
    <property type="match status" value="1"/>
</dbReference>
<dbReference type="EMBL" id="CAJVPL010001118">
    <property type="protein sequence ID" value="CAG8553645.1"/>
    <property type="molecule type" value="Genomic_DNA"/>
</dbReference>
<proteinExistence type="predicted"/>
<name>A0A9N9B516_9GLOM</name>
<protein>
    <submittedName>
        <fullName evidence="1">6415_t:CDS:1</fullName>
    </submittedName>
</protein>
<dbReference type="PANTHER" id="PTHR14187:SF5">
    <property type="entry name" value="HEAT SHOCK 70 KDA PROTEIN 12A"/>
    <property type="match status" value="1"/>
</dbReference>
<dbReference type="CDD" id="cd10229">
    <property type="entry name" value="ASKHA_NBD_HSP70_HSPA12"/>
    <property type="match status" value="1"/>
</dbReference>
<evidence type="ECO:0000313" key="2">
    <source>
        <dbReference type="Proteomes" id="UP000789831"/>
    </source>
</evidence>
<sequence length="562" mass="64683">MTTPQDIRIVVAIDFGTTFSGFAYSHINNQGSFEGISLKNQWPGRKKNSVIVQYKANTLLQYDNELNLMNWGCGVVAEKGNFKGKEAPEKESMVAKLFKLYLANLNDPPPLPEGLDYRQAIIEYLTKLKELIIESCDKRWPGLRFPEQFRIVFSVPAEYGLIQRYVMRLCAHNAGLLEKEDSANLEFTTESEAAALWCLKHADQYELREGDSYLVADCGGGTTDLAIFSITNKDKLDEMTERSGAAYGGSYVDQRFVKELENRVGKNVIKYLCQKYFSRYLHLMDYFCHHIKFGFTGIEEDFEDIEMDIDVVCPMIKKFVEKEKEAKLVEDEWIITFDFNDIKQMFDPSINQVIKLIDEQIYKSKDERSIKYIFLVGGFSESPYLQKVVRDYFELAGQQKVVIPSEPLTAVLRGAAYYGLNMGVLKMRVLKRTYGLRVTRVWDELKDSKIYKNDDGTVYGFDKLVTRGEKIPVDHKVTREYIAPKSKYSGITFRVFMSKLEDPEYIYQKEVIAVGNVSIVIPEEDLVPDRKIEFSLTFGSFEIKATAKKHNKTYEAFFVLDT</sequence>
<dbReference type="PANTHER" id="PTHR14187">
    <property type="entry name" value="ALPHA KINASE/ELONGATION FACTOR 2 KINASE"/>
    <property type="match status" value="1"/>
</dbReference>
<dbReference type="OrthoDB" id="2963168at2759"/>
<dbReference type="InterPro" id="IPR043129">
    <property type="entry name" value="ATPase_NBD"/>
</dbReference>
<keyword evidence="2" id="KW-1185">Reference proteome</keyword>
<accession>A0A9N9B516</accession>
<organism evidence="1 2">
    <name type="scientific">Ambispora gerdemannii</name>
    <dbReference type="NCBI Taxonomy" id="144530"/>
    <lineage>
        <taxon>Eukaryota</taxon>
        <taxon>Fungi</taxon>
        <taxon>Fungi incertae sedis</taxon>
        <taxon>Mucoromycota</taxon>
        <taxon>Glomeromycotina</taxon>
        <taxon>Glomeromycetes</taxon>
        <taxon>Archaeosporales</taxon>
        <taxon>Ambisporaceae</taxon>
        <taxon>Ambispora</taxon>
    </lineage>
</organism>
<gene>
    <name evidence="1" type="ORF">AGERDE_LOCUS6796</name>
</gene>
<dbReference type="AlphaFoldDB" id="A0A9N9B516"/>
<reference evidence="1" key="1">
    <citation type="submission" date="2021-06" db="EMBL/GenBank/DDBJ databases">
        <authorList>
            <person name="Kallberg Y."/>
            <person name="Tangrot J."/>
            <person name="Rosling A."/>
        </authorList>
    </citation>
    <scope>NUCLEOTIDE SEQUENCE</scope>
    <source>
        <strain evidence="1">MT106</strain>
    </source>
</reference>
<comment type="caution">
    <text evidence="1">The sequence shown here is derived from an EMBL/GenBank/DDBJ whole genome shotgun (WGS) entry which is preliminary data.</text>
</comment>